<reference evidence="2 3" key="1">
    <citation type="submission" date="2023-08" db="EMBL/GenBank/DDBJ databases">
        <title>Achromobacter seleniivolatilans sp. nov., isolated from seleniferous soil.</title>
        <authorList>
            <person name="Zhang S."/>
            <person name="Li K."/>
            <person name="Peng J."/>
            <person name="Zhao Q."/>
            <person name="Wang H."/>
            <person name="Guo Y."/>
        </authorList>
    </citation>
    <scope>NUCLEOTIDE SEQUENCE [LARGE SCALE GENOMIC DNA]</scope>
    <source>
        <strain evidence="2 3">R39</strain>
    </source>
</reference>
<dbReference type="Proteomes" id="UP001234798">
    <property type="component" value="Chromosome"/>
</dbReference>
<gene>
    <name evidence="2" type="ORF">RAS12_03895</name>
</gene>
<evidence type="ECO:0000256" key="1">
    <source>
        <dbReference type="SAM" id="Coils"/>
    </source>
</evidence>
<protein>
    <recommendedName>
        <fullName evidence="4">Chromosome partition protein Smc</fullName>
    </recommendedName>
</protein>
<feature type="coiled-coil region" evidence="1">
    <location>
        <begin position="111"/>
        <end position="163"/>
    </location>
</feature>
<sequence>MYRLAYIGATAANSGVVKTKVIDLQSEFGKLCVLANETMMTLQDSCQQTLKLLDAAYAYLIQGRDRVAIAKLAHCAEQALRMSAASEKLSDQFLDLQSKSAEAKSEAAMAHASEEEKRRQALQDIQKLKGELEGCRVTIEDLAQQLEKNNAAQAKAEKELSADKKRGFALSIISLVSGVAAAGLQTYAQARNPLSVLVAQKQTGTLDNAELNQITEKWQAAEKQRTVISNTLKDLTRQLSSAKETIALSEKEIKELQAQPEAATKEKDKDAAKPLGKDKLIADKQATIQAQTEIVSRLETEIQDLKKQSDSASITCSALSDSARKLAEGTDNMAKQSFSAAEQSQSTLEKLMDTERAVNQQRNDLQMKKGGLVGQLAATELVGNNAEVAVKALQVAMFAISQVIVALNDAALFWRQIATACESLGINSLDKQVIDLESLSKDERIEEYKSQIFMLSYLEHICSWAALYEISRQYTVSVEQSRTLNNQHIRNSIDDPAEAAKLVSQLAKSINQKISKQAAQGLDALTV</sequence>
<keyword evidence="1" id="KW-0175">Coiled coil</keyword>
<name>A0ABY9M483_9BURK</name>
<dbReference type="RefSeq" id="WP_306945316.1">
    <property type="nucleotide sequence ID" value="NZ_CP132976.1"/>
</dbReference>
<evidence type="ECO:0008006" key="4">
    <source>
        <dbReference type="Google" id="ProtNLM"/>
    </source>
</evidence>
<evidence type="ECO:0000313" key="3">
    <source>
        <dbReference type="Proteomes" id="UP001234798"/>
    </source>
</evidence>
<dbReference type="EMBL" id="CP132976">
    <property type="protein sequence ID" value="WMD21525.1"/>
    <property type="molecule type" value="Genomic_DNA"/>
</dbReference>
<accession>A0ABY9M483</accession>
<proteinExistence type="predicted"/>
<feature type="coiled-coil region" evidence="1">
    <location>
        <begin position="232"/>
        <end position="315"/>
    </location>
</feature>
<dbReference type="PANTHER" id="PTHR37508:SF1">
    <property type="entry name" value="TRANSMEMBRANE PROTEIN"/>
    <property type="match status" value="1"/>
</dbReference>
<organism evidence="2 3">
    <name type="scientific">Achromobacter seleniivolatilans</name>
    <dbReference type="NCBI Taxonomy" id="3047478"/>
    <lineage>
        <taxon>Bacteria</taxon>
        <taxon>Pseudomonadati</taxon>
        <taxon>Pseudomonadota</taxon>
        <taxon>Betaproteobacteria</taxon>
        <taxon>Burkholderiales</taxon>
        <taxon>Alcaligenaceae</taxon>
        <taxon>Achromobacter</taxon>
    </lineage>
</organism>
<evidence type="ECO:0000313" key="2">
    <source>
        <dbReference type="EMBL" id="WMD21525.1"/>
    </source>
</evidence>
<dbReference type="PANTHER" id="PTHR37508">
    <property type="entry name" value="TRANSMEMBRANE PROTEIN"/>
    <property type="match status" value="1"/>
</dbReference>
<keyword evidence="3" id="KW-1185">Reference proteome</keyword>